<organism evidence="1 2">
    <name type="scientific">Thiocapsa roseopersicina</name>
    <dbReference type="NCBI Taxonomy" id="1058"/>
    <lineage>
        <taxon>Bacteria</taxon>
        <taxon>Pseudomonadati</taxon>
        <taxon>Pseudomonadota</taxon>
        <taxon>Gammaproteobacteria</taxon>
        <taxon>Chromatiales</taxon>
        <taxon>Chromatiaceae</taxon>
        <taxon>Thiocapsa</taxon>
    </lineage>
</organism>
<keyword evidence="2" id="KW-1185">Reference proteome</keyword>
<evidence type="ECO:0000313" key="1">
    <source>
        <dbReference type="EMBL" id="SDW37850.1"/>
    </source>
</evidence>
<dbReference type="AlphaFoldDB" id="A0A1H2T1Z2"/>
<dbReference type="Proteomes" id="UP000198816">
    <property type="component" value="Unassembled WGS sequence"/>
</dbReference>
<dbReference type="OrthoDB" id="5765590at2"/>
<dbReference type="EMBL" id="FNNZ01000003">
    <property type="protein sequence ID" value="SDW37850.1"/>
    <property type="molecule type" value="Genomic_DNA"/>
</dbReference>
<dbReference type="RefSeq" id="WP_093028860.1">
    <property type="nucleotide sequence ID" value="NZ_FNNZ01000003.1"/>
</dbReference>
<name>A0A1H2T1Z2_THIRO</name>
<accession>A0A1H2T1Z2</accession>
<evidence type="ECO:0000313" key="2">
    <source>
        <dbReference type="Proteomes" id="UP000198816"/>
    </source>
</evidence>
<protein>
    <submittedName>
        <fullName evidence="1">Uncharacterized protein</fullName>
    </submittedName>
</protein>
<reference evidence="2" key="1">
    <citation type="submission" date="2016-10" db="EMBL/GenBank/DDBJ databases">
        <authorList>
            <person name="Varghese N."/>
            <person name="Submissions S."/>
        </authorList>
    </citation>
    <scope>NUCLEOTIDE SEQUENCE [LARGE SCALE GENOMIC DNA]</scope>
    <source>
        <strain evidence="2">DSM 217</strain>
    </source>
</reference>
<sequence>MRHDLKLPRLYKTLLMLALVFGPFYWLAFTEDGQRRTDLALMFILGKPEMNAALDAFTGALTEAQIRETFPKLGFQCADGANPFGDRLCAAEIGAFNGMPASSVTLFLLGDGLRAVKVSYRRIYHPLVRNWVEGRVGEADDARASEESEETGDGVATWTVTDGLLIMRDGELAHEDDPALFWLSGAALARQAAARAPDQAPLN</sequence>
<gene>
    <name evidence="1" type="ORF">SAMN05421783_103255</name>
</gene>
<proteinExistence type="predicted"/>